<gene>
    <name evidence="2" type="ORF">EYF80_007023</name>
</gene>
<reference evidence="2 3" key="1">
    <citation type="submission" date="2019-03" db="EMBL/GenBank/DDBJ databases">
        <title>First draft genome of Liparis tanakae, snailfish: a comprehensive survey of snailfish specific genes.</title>
        <authorList>
            <person name="Kim W."/>
            <person name="Song I."/>
            <person name="Jeong J.-H."/>
            <person name="Kim D."/>
            <person name="Kim S."/>
            <person name="Ryu S."/>
            <person name="Song J.Y."/>
            <person name="Lee S.K."/>
        </authorList>
    </citation>
    <scope>NUCLEOTIDE SEQUENCE [LARGE SCALE GENOMIC DNA]</scope>
    <source>
        <tissue evidence="2">Muscle</tissue>
    </source>
</reference>
<feature type="region of interest" description="Disordered" evidence="1">
    <location>
        <begin position="1"/>
        <end position="30"/>
    </location>
</feature>
<evidence type="ECO:0000313" key="3">
    <source>
        <dbReference type="Proteomes" id="UP000314294"/>
    </source>
</evidence>
<dbReference type="Proteomes" id="UP000314294">
    <property type="component" value="Unassembled WGS sequence"/>
</dbReference>
<dbReference type="AlphaFoldDB" id="A0A4Z2IZR6"/>
<keyword evidence="3" id="KW-1185">Reference proteome</keyword>
<proteinExistence type="predicted"/>
<protein>
    <submittedName>
        <fullName evidence="2">Uncharacterized protein</fullName>
    </submittedName>
</protein>
<organism evidence="2 3">
    <name type="scientific">Liparis tanakae</name>
    <name type="common">Tanaka's snailfish</name>
    <dbReference type="NCBI Taxonomy" id="230148"/>
    <lineage>
        <taxon>Eukaryota</taxon>
        <taxon>Metazoa</taxon>
        <taxon>Chordata</taxon>
        <taxon>Craniata</taxon>
        <taxon>Vertebrata</taxon>
        <taxon>Euteleostomi</taxon>
        <taxon>Actinopterygii</taxon>
        <taxon>Neopterygii</taxon>
        <taxon>Teleostei</taxon>
        <taxon>Neoteleostei</taxon>
        <taxon>Acanthomorphata</taxon>
        <taxon>Eupercaria</taxon>
        <taxon>Perciformes</taxon>
        <taxon>Cottioidei</taxon>
        <taxon>Cottales</taxon>
        <taxon>Liparidae</taxon>
        <taxon>Liparis</taxon>
    </lineage>
</organism>
<evidence type="ECO:0000313" key="2">
    <source>
        <dbReference type="EMBL" id="TNN82782.1"/>
    </source>
</evidence>
<comment type="caution">
    <text evidence="2">The sequence shown here is derived from an EMBL/GenBank/DDBJ whole genome shotgun (WGS) entry which is preliminary data.</text>
</comment>
<name>A0A4Z2IZR6_9TELE</name>
<sequence>MTSSQTNGDTRDGELRGEHSTCGLVEERGSSTITHTSAMVVKTVTEKASEPGSTLNTCPLDFQ</sequence>
<evidence type="ECO:0000256" key="1">
    <source>
        <dbReference type="SAM" id="MobiDB-lite"/>
    </source>
</evidence>
<dbReference type="EMBL" id="SRLO01000037">
    <property type="protein sequence ID" value="TNN82782.1"/>
    <property type="molecule type" value="Genomic_DNA"/>
</dbReference>
<feature type="compositionally biased region" description="Basic and acidic residues" evidence="1">
    <location>
        <begin position="9"/>
        <end position="29"/>
    </location>
</feature>
<accession>A0A4Z2IZR6</accession>